<feature type="coiled-coil region" evidence="10">
    <location>
        <begin position="101"/>
        <end position="128"/>
    </location>
</feature>
<keyword evidence="5" id="KW-0433">Leucine-rich repeat</keyword>
<dbReference type="InterPro" id="IPR042197">
    <property type="entry name" value="Apaf_helical"/>
</dbReference>
<evidence type="ECO:0000256" key="1">
    <source>
        <dbReference type="ARBA" id="ARBA00004474"/>
    </source>
</evidence>
<evidence type="ECO:0000256" key="9">
    <source>
        <dbReference type="ARBA" id="ARBA00022840"/>
    </source>
</evidence>
<dbReference type="EMBL" id="AY830138">
    <property type="protein sequence ID" value="AAV88067.1"/>
    <property type="molecule type" value="Genomic_DNA"/>
</dbReference>
<keyword evidence="4" id="KW-0963">Cytoplasm</keyword>
<dbReference type="AlphaFoldDB" id="Q5MGA1"/>
<dbReference type="PRINTS" id="PR00364">
    <property type="entry name" value="DISEASERSIST"/>
</dbReference>
<dbReference type="InterPro" id="IPR044974">
    <property type="entry name" value="Disease_R_plants"/>
</dbReference>
<dbReference type="Gene3D" id="3.40.50.300">
    <property type="entry name" value="P-loop containing nucleotide triphosphate hydrolases"/>
    <property type="match status" value="1"/>
</dbReference>
<comment type="similarity">
    <text evidence="3">Belongs to the disease resistance NB-LRR family.</text>
</comment>
<dbReference type="Gene3D" id="1.10.10.10">
    <property type="entry name" value="Winged helix-like DNA-binding domain superfamily/Winged helix DNA-binding domain"/>
    <property type="match status" value="1"/>
</dbReference>
<keyword evidence="9" id="KW-0067">ATP-binding</keyword>
<evidence type="ECO:0000256" key="2">
    <source>
        <dbReference type="ARBA" id="ARBA00004496"/>
    </source>
</evidence>
<feature type="domain" description="NB-ARC" evidence="11">
    <location>
        <begin position="160"/>
        <end position="337"/>
    </location>
</feature>
<feature type="domain" description="Disease resistance protein winged helix" evidence="12">
    <location>
        <begin position="422"/>
        <end position="493"/>
    </location>
</feature>
<dbReference type="GO" id="GO:0009536">
    <property type="term" value="C:plastid"/>
    <property type="evidence" value="ECO:0007669"/>
    <property type="project" value="UniProtKB-SubCell"/>
</dbReference>
<dbReference type="InterPro" id="IPR002182">
    <property type="entry name" value="NB-ARC"/>
</dbReference>
<keyword evidence="6" id="KW-0677">Repeat</keyword>
<dbReference type="InterPro" id="IPR058922">
    <property type="entry name" value="WHD_DRP"/>
</dbReference>
<dbReference type="Gene3D" id="1.10.8.430">
    <property type="entry name" value="Helical domain of apoptotic protease-activating factors"/>
    <property type="match status" value="1"/>
</dbReference>
<dbReference type="GO" id="GO:0005524">
    <property type="term" value="F:ATP binding"/>
    <property type="evidence" value="ECO:0007669"/>
    <property type="project" value="UniProtKB-KW"/>
</dbReference>
<accession>Q5MGA1</accession>
<protein>
    <submittedName>
        <fullName evidence="13">NBS-LRR protein</fullName>
    </submittedName>
</protein>
<reference evidence="13" key="1">
    <citation type="submission" date="2004-11" db="EMBL/GenBank/DDBJ databases">
        <title>An RGA cluster in sweet potato.</title>
        <authorList>
            <person name="Sosinski B.R."/>
            <person name="He L."/>
            <person name="Pokryzwa R.M."/>
            <person name="Martin S.L."/>
            <person name="Salstead A.P."/>
            <person name="Roldan M.A."/>
        </authorList>
    </citation>
    <scope>NUCLEOTIDE SEQUENCE</scope>
</reference>
<dbReference type="SUPFAM" id="SSF52540">
    <property type="entry name" value="P-loop containing nucleoside triphosphate hydrolases"/>
    <property type="match status" value="1"/>
</dbReference>
<evidence type="ECO:0000256" key="3">
    <source>
        <dbReference type="ARBA" id="ARBA00008894"/>
    </source>
</evidence>
<evidence type="ECO:0000256" key="4">
    <source>
        <dbReference type="ARBA" id="ARBA00022490"/>
    </source>
</evidence>
<keyword evidence="7" id="KW-0547">Nucleotide-binding</keyword>
<keyword evidence="10" id="KW-0175">Coiled coil</keyword>
<dbReference type="GO" id="GO:0043531">
    <property type="term" value="F:ADP binding"/>
    <property type="evidence" value="ECO:0007669"/>
    <property type="project" value="InterPro"/>
</dbReference>
<evidence type="ECO:0000313" key="13">
    <source>
        <dbReference type="EMBL" id="AAV88067.1"/>
    </source>
</evidence>
<evidence type="ECO:0000256" key="5">
    <source>
        <dbReference type="ARBA" id="ARBA00022614"/>
    </source>
</evidence>
<evidence type="ECO:0000259" key="12">
    <source>
        <dbReference type="Pfam" id="PF23559"/>
    </source>
</evidence>
<keyword evidence="8" id="KW-0611">Plant defense</keyword>
<evidence type="ECO:0000259" key="11">
    <source>
        <dbReference type="Pfam" id="PF00931"/>
    </source>
</evidence>
<name>Q5MGA1_IPOBA</name>
<dbReference type="GO" id="GO:0098542">
    <property type="term" value="P:defense response to other organism"/>
    <property type="evidence" value="ECO:0007669"/>
    <property type="project" value="TreeGrafter"/>
</dbReference>
<evidence type="ECO:0000256" key="8">
    <source>
        <dbReference type="ARBA" id="ARBA00022821"/>
    </source>
</evidence>
<sequence length="779" mass="89071">MACVALTSLMATIQLEFVQPNNGRVPLDDEASISINSLFEKLSSLQGFVQQKSGAKGRGTAIRHLEIEIRDFALDAEDRIEIQLSNFLLAIKNPEDQQKAYQKLHQTLGEAAENAAELLEKSKQTDDEEVVINESEGPLIPSLKHYLVSEPSNIMVGRHYDLRQVREKLLWRGTWKLEVLSIVGMPGIGKTTLARSVYENALVAGHFEVRSWVSMSGAGGYNQSRMLHHLLWTLAEADDDEIKKGSIPDDDDVAAEQICKCLKGKRYLIVLDNLPNNEACYDIRHCLPDDTNGSRIVITTTHFVRRGDYDDDSNSYIHNMTLLDPEESWTLFCNNPFLKLKEHRAPPIFKEIRSQVVEICEGLPHSILVVAKRLSKCDNIRQEWNKVQKEIELLGVLDRRALTHTYNQLPQHLKVCFLYFGVFPKRSAIKVKLLMRLWIAEGFINPFEGKELECQAYKYLQEFIDRSLILIDNWSSSSGKIKNCRMHSALHSFCVREAQKEGIFCALNTLQLPRGSISMFAKSCRWLSFYTHKFDYYVLLRTNNPRSIFFFQEDAEIYVSFMLLRVLAFVPSSFLQRVPARLQDLVFLRYLSVTEWFEGLDYVVSTNRNLQTLVVSGKESQLGAPTFQLPSTIWESPQLQHLELDKSYVIDPPSMDKDNMQTLSWIKIEKAVCITDVEGGYLFGKNISKLNHTIKYKEARAEVDDYYKTDPKLEHVAGIREAGESDLLVQKIAYQLSQKGLVPFNPNFFNCEGNIDNGFGRVTTQPNETEIVNRLSRTK</sequence>
<dbReference type="InterPro" id="IPR027417">
    <property type="entry name" value="P-loop_NTPase"/>
</dbReference>
<dbReference type="PANTHER" id="PTHR23155:SF1152">
    <property type="entry name" value="AAA+ ATPASE DOMAIN-CONTAINING PROTEIN"/>
    <property type="match status" value="1"/>
</dbReference>
<dbReference type="Pfam" id="PF00931">
    <property type="entry name" value="NB-ARC"/>
    <property type="match status" value="1"/>
</dbReference>
<dbReference type="FunFam" id="1.10.10.10:FF:000322">
    <property type="entry name" value="Probable disease resistance protein At1g63360"/>
    <property type="match status" value="1"/>
</dbReference>
<dbReference type="Gene3D" id="1.20.5.4130">
    <property type="match status" value="1"/>
</dbReference>
<proteinExistence type="inferred from homology"/>
<dbReference type="Pfam" id="PF23559">
    <property type="entry name" value="WHD_DRP"/>
    <property type="match status" value="1"/>
</dbReference>
<dbReference type="InterPro" id="IPR036388">
    <property type="entry name" value="WH-like_DNA-bd_sf"/>
</dbReference>
<evidence type="ECO:0000256" key="10">
    <source>
        <dbReference type="SAM" id="Coils"/>
    </source>
</evidence>
<organism evidence="13">
    <name type="scientific">Ipomoea batatas</name>
    <name type="common">Sweet potato</name>
    <name type="synonym">Convolvulus batatas</name>
    <dbReference type="NCBI Taxonomy" id="4120"/>
    <lineage>
        <taxon>Eukaryota</taxon>
        <taxon>Viridiplantae</taxon>
        <taxon>Streptophyta</taxon>
        <taxon>Embryophyta</taxon>
        <taxon>Tracheophyta</taxon>
        <taxon>Spermatophyta</taxon>
        <taxon>Magnoliopsida</taxon>
        <taxon>eudicotyledons</taxon>
        <taxon>Gunneridae</taxon>
        <taxon>Pentapetalae</taxon>
        <taxon>asterids</taxon>
        <taxon>lamiids</taxon>
        <taxon>Solanales</taxon>
        <taxon>Convolvulaceae</taxon>
        <taxon>Ipomoeeae</taxon>
        <taxon>Ipomoea</taxon>
    </lineage>
</organism>
<comment type="subcellular location">
    <subcellularLocation>
        <location evidence="2">Cytoplasm</location>
    </subcellularLocation>
    <subcellularLocation>
        <location evidence="1">Plastid</location>
    </subcellularLocation>
</comment>
<dbReference type="PANTHER" id="PTHR23155">
    <property type="entry name" value="DISEASE RESISTANCE PROTEIN RP"/>
    <property type="match status" value="1"/>
</dbReference>
<evidence type="ECO:0000256" key="7">
    <source>
        <dbReference type="ARBA" id="ARBA00022741"/>
    </source>
</evidence>
<evidence type="ECO:0000256" key="6">
    <source>
        <dbReference type="ARBA" id="ARBA00022737"/>
    </source>
</evidence>